<dbReference type="InterPro" id="IPR046539">
    <property type="entry name" value="DUF6604"/>
</dbReference>
<gene>
    <name evidence="3" type="ORF">PG997_000252</name>
</gene>
<name>A0ABR1XA86_9PEZI</name>
<evidence type="ECO:0000259" key="2">
    <source>
        <dbReference type="Pfam" id="PF20253"/>
    </source>
</evidence>
<keyword evidence="4" id="KW-1185">Reference proteome</keyword>
<accession>A0ABR1XA86</accession>
<sequence>MANLISQHMDPPEIPGLIFYLFRSVIRARMMMHEFFVQLEGNTSKTDEELRKSNDKHKHFINSLSDALDTLSSSTRIAKKQETGSSTAQSPDEDSLKELVDSANKFSALSTGGNQSGSHSDSAPEPVALEDCCFIEDGDIGYQMACQALAKKYIGLRSRNQNTWHDVAYKGLHSDVGAGVSHFAVAMFQQSESAFAIDFPDRNNFQTVMDALTGGRPDQRGVVLRVVGHDSAGNEQVKAFDLDMKEQIMLYAYRDLLCFLRDFQKTYSGWPTKRMLDEIQSWDPDYDLQRATPAQKIKWRRTYTASWLYDLVNASSKVPDEELFGLNDFAATIKFLANNKPATGTKRKILPRNVFQLQCIVDAFVVSRGWLITLRGHLIKSPPDSFRPRRDIDLFMHHNRMATGYENSGYMYHLESPFVHDYFALRRAKILPDTVEKIGCMRSRFISQLGGSRHSTTGSTVNALSCFYRSNPNGLWDFSPLLCGAGLLVALGIAYSIGRRLCDETPECLMIIHLHNMLVVKGHLKKPVELFVMLTRWFQADFFAGAKVPTSDFAKAFLERINAKTSRNSLEATPTETQSVEHEASQTALDIHHILDSNDNQYFKTSSFLDSCRRADWDVDRIPDEELCPYLMLLSYRISRTKPAVDPFTGEKRLPDTPQVLEAKKKGIPWRDLLRSCQMFWRQEKQAQQDDVPNPSSSSAEGSQKPERLSDGRLLITSASPDDEDGAGISTANKLALLMCDLHTDVEGSRCRSNLDLAAVAAHCVRVFQRIEQYLYPRGPLSYRTAGELMYWPGKKPTPKREPVDGDEEIGKCLDAACRIL</sequence>
<dbReference type="PANTHER" id="PTHR38795">
    <property type="entry name" value="DUF6604 DOMAIN-CONTAINING PROTEIN"/>
    <property type="match status" value="1"/>
</dbReference>
<dbReference type="Pfam" id="PF20253">
    <property type="entry name" value="DUF6604"/>
    <property type="match status" value="1"/>
</dbReference>
<proteinExistence type="predicted"/>
<evidence type="ECO:0000256" key="1">
    <source>
        <dbReference type="SAM" id="MobiDB-lite"/>
    </source>
</evidence>
<evidence type="ECO:0000313" key="3">
    <source>
        <dbReference type="EMBL" id="KAK8093567.1"/>
    </source>
</evidence>
<reference evidence="3 4" key="1">
    <citation type="submission" date="2023-01" db="EMBL/GenBank/DDBJ databases">
        <title>Analysis of 21 Apiospora genomes using comparative genomics revels a genus with tremendous synthesis potential of carbohydrate active enzymes and secondary metabolites.</title>
        <authorList>
            <person name="Sorensen T."/>
        </authorList>
    </citation>
    <scope>NUCLEOTIDE SEQUENCE [LARGE SCALE GENOMIC DNA]</scope>
    <source>
        <strain evidence="3 4">CBS 114990</strain>
    </source>
</reference>
<comment type="caution">
    <text evidence="3">The sequence shown here is derived from an EMBL/GenBank/DDBJ whole genome shotgun (WGS) entry which is preliminary data.</text>
</comment>
<dbReference type="Proteomes" id="UP001433268">
    <property type="component" value="Unassembled WGS sequence"/>
</dbReference>
<dbReference type="EMBL" id="JAQQWN010000002">
    <property type="protein sequence ID" value="KAK8093567.1"/>
    <property type="molecule type" value="Genomic_DNA"/>
</dbReference>
<protein>
    <recommendedName>
        <fullName evidence="2">DUF6604 domain-containing protein</fullName>
    </recommendedName>
</protein>
<dbReference type="PANTHER" id="PTHR38795:SF1">
    <property type="entry name" value="DUF6604 DOMAIN-CONTAINING PROTEIN"/>
    <property type="match status" value="1"/>
</dbReference>
<dbReference type="RefSeq" id="XP_066674340.1">
    <property type="nucleotide sequence ID" value="XM_066804567.1"/>
</dbReference>
<organism evidence="3 4">
    <name type="scientific">Apiospora hydei</name>
    <dbReference type="NCBI Taxonomy" id="1337664"/>
    <lineage>
        <taxon>Eukaryota</taxon>
        <taxon>Fungi</taxon>
        <taxon>Dikarya</taxon>
        <taxon>Ascomycota</taxon>
        <taxon>Pezizomycotina</taxon>
        <taxon>Sordariomycetes</taxon>
        <taxon>Xylariomycetidae</taxon>
        <taxon>Amphisphaeriales</taxon>
        <taxon>Apiosporaceae</taxon>
        <taxon>Apiospora</taxon>
    </lineage>
</organism>
<feature type="domain" description="DUF6604" evidence="2">
    <location>
        <begin position="1"/>
        <end position="195"/>
    </location>
</feature>
<dbReference type="PIRSF" id="PIRSF028035">
    <property type="entry name" value="UCP028035"/>
    <property type="match status" value="1"/>
</dbReference>
<dbReference type="GeneID" id="92037627"/>
<evidence type="ECO:0000313" key="4">
    <source>
        <dbReference type="Proteomes" id="UP001433268"/>
    </source>
</evidence>
<feature type="region of interest" description="Disordered" evidence="1">
    <location>
        <begin position="77"/>
        <end position="96"/>
    </location>
</feature>
<feature type="compositionally biased region" description="Polar residues" evidence="1">
    <location>
        <begin position="689"/>
        <end position="702"/>
    </location>
</feature>
<feature type="region of interest" description="Disordered" evidence="1">
    <location>
        <begin position="685"/>
        <end position="711"/>
    </location>
</feature>
<dbReference type="InterPro" id="IPR016864">
    <property type="entry name" value="UCP028035"/>
</dbReference>